<evidence type="ECO:0000313" key="2">
    <source>
        <dbReference type="Proteomes" id="UP001164100"/>
    </source>
</evidence>
<dbReference type="RefSeq" id="WP_263514240.1">
    <property type="nucleotide sequence ID" value="NZ_CP099556.1"/>
</dbReference>
<gene>
    <name evidence="1" type="ORF">NGX11_07235</name>
</gene>
<accession>A0AA46NQD6</accession>
<dbReference type="Proteomes" id="UP001164100">
    <property type="component" value="Chromosome"/>
</dbReference>
<organism evidence="1 2">
    <name type="scientific">Aliarcobacter cryaerophilus</name>
    <dbReference type="NCBI Taxonomy" id="28198"/>
    <lineage>
        <taxon>Bacteria</taxon>
        <taxon>Pseudomonadati</taxon>
        <taxon>Campylobacterota</taxon>
        <taxon>Epsilonproteobacteria</taxon>
        <taxon>Campylobacterales</taxon>
        <taxon>Arcobacteraceae</taxon>
        <taxon>Aliarcobacter</taxon>
    </lineage>
</organism>
<proteinExistence type="predicted"/>
<dbReference type="AlphaFoldDB" id="A0AA46NQD6"/>
<reference evidence="1" key="1">
    <citation type="journal article" date="2022" name="Front. Microbiol.">
        <title>Species classification and novel plasmid identifications in Arcobacter cryaerophilus and Arcobacter cryaerophilus-like organisms.</title>
        <authorList>
            <person name="Zhou G."/>
            <person name="Wang M."/>
            <person name="Wang H."/>
            <person name="Chen X."/>
            <person name="Gu Y."/>
            <person name="Shao Z."/>
            <person name="Zhang J."/>
            <person name="Zhang M."/>
        </authorList>
    </citation>
    <scope>NUCLEOTIDE SEQUENCE</scope>
    <source>
        <strain evidence="1">ICDCAC48</strain>
    </source>
</reference>
<name>A0AA46NQD6_9BACT</name>
<dbReference type="EMBL" id="CP099556">
    <property type="protein sequence ID" value="UYF42699.1"/>
    <property type="molecule type" value="Genomic_DNA"/>
</dbReference>
<evidence type="ECO:0000313" key="1">
    <source>
        <dbReference type="EMBL" id="UYF42699.1"/>
    </source>
</evidence>
<protein>
    <submittedName>
        <fullName evidence="1">Uncharacterized protein</fullName>
    </submittedName>
</protein>
<sequence length="70" mass="7534">MLKKYELVEIAKAGGNIILNGGDYKKYELVEIAKSLKNGATLQINNSGALKKYELVDIVKANPGSVIIAV</sequence>